<sequence>MAEDRAPDPSRDPSRDPAGGVTPPDAQGLVRSPLHERHVALGAKLAEFGGWSMPLEYPSGVVKEHTAVREAVGLFDVSHLGKASVTGPGAADFVDATLSNDLRRIGPGQAQYTLCCDEQTGGIVDDLIAYLHDEEHVLLVPNAANTAEVVRRLAAVAPAGVTVTDEHRDHVVLAVQGPRSDDLLAAVGLPVGHDYMSFAVAPYAAQGLTHDVVVCRTGYTGERGYELVAPVAAALGLWDALVAAGEPLGLLACGLGARDTLRTEMGYPLHGQDISLDVTPNQARLGWAVGWGKDAFWGKEVLTAERAAGPRRRLQGLVATGRGIPRPHMTVSLTPDVLLGEITSGTFSPTLRKGIGLALLPSFVADDAEVGVDVRGRREVFQVVRPPFVAPSVRT</sequence>
<evidence type="ECO:0000313" key="11">
    <source>
        <dbReference type="Proteomes" id="UP001482520"/>
    </source>
</evidence>
<accession>A0ABV1NXQ1</accession>
<comment type="caution">
    <text evidence="10">The sequence shown here is derived from an EMBL/GenBank/DDBJ whole genome shotgun (WGS) entry which is preliminary data.</text>
</comment>
<dbReference type="SUPFAM" id="SSF103025">
    <property type="entry name" value="Folate-binding domain"/>
    <property type="match status" value="1"/>
</dbReference>
<dbReference type="InterPro" id="IPR006223">
    <property type="entry name" value="GcvT"/>
</dbReference>
<gene>
    <name evidence="10" type="primary">gcvT</name>
    <name evidence="10" type="ORF">V6R90_08365</name>
</gene>
<dbReference type="PANTHER" id="PTHR43757:SF2">
    <property type="entry name" value="AMINOMETHYLTRANSFERASE, MITOCHONDRIAL"/>
    <property type="match status" value="1"/>
</dbReference>
<dbReference type="PIRSF" id="PIRSF006487">
    <property type="entry name" value="GcvT"/>
    <property type="match status" value="1"/>
</dbReference>
<dbReference type="GO" id="GO:0004047">
    <property type="term" value="F:aminomethyltransferase activity"/>
    <property type="evidence" value="ECO:0007669"/>
    <property type="project" value="UniProtKB-EC"/>
</dbReference>
<dbReference type="EMBL" id="JBEGDP010000007">
    <property type="protein sequence ID" value="MEQ7847291.1"/>
    <property type="molecule type" value="Genomic_DNA"/>
</dbReference>
<evidence type="ECO:0000259" key="9">
    <source>
        <dbReference type="Pfam" id="PF08669"/>
    </source>
</evidence>
<evidence type="ECO:0000256" key="4">
    <source>
        <dbReference type="ARBA" id="ARBA00022679"/>
    </source>
</evidence>
<dbReference type="InterPro" id="IPR029043">
    <property type="entry name" value="GcvT/YgfZ_C"/>
</dbReference>
<feature type="compositionally biased region" description="Basic and acidic residues" evidence="7">
    <location>
        <begin position="1"/>
        <end position="15"/>
    </location>
</feature>
<comment type="similarity">
    <text evidence="1">Belongs to the GcvT family.</text>
</comment>
<evidence type="ECO:0000256" key="7">
    <source>
        <dbReference type="SAM" id="MobiDB-lite"/>
    </source>
</evidence>
<dbReference type="SUPFAM" id="SSF101790">
    <property type="entry name" value="Aminomethyltransferase beta-barrel domain"/>
    <property type="match status" value="1"/>
</dbReference>
<dbReference type="Pfam" id="PF01571">
    <property type="entry name" value="GCV_T"/>
    <property type="match status" value="1"/>
</dbReference>
<evidence type="ECO:0000259" key="8">
    <source>
        <dbReference type="Pfam" id="PF01571"/>
    </source>
</evidence>
<name>A0ABV1NXQ1_9ACTN</name>
<dbReference type="Gene3D" id="3.30.1360.120">
    <property type="entry name" value="Probable tRNA modification gtpase trme, domain 1"/>
    <property type="match status" value="1"/>
</dbReference>
<comment type="catalytic activity">
    <reaction evidence="6">
        <text>N(6)-[(R)-S(8)-aminomethyldihydrolipoyl]-L-lysyl-[protein] + (6S)-5,6,7,8-tetrahydrofolate = N(6)-[(R)-dihydrolipoyl]-L-lysyl-[protein] + (6R)-5,10-methylene-5,6,7,8-tetrahydrofolate + NH4(+)</text>
        <dbReference type="Rhea" id="RHEA:16945"/>
        <dbReference type="Rhea" id="RHEA-COMP:10475"/>
        <dbReference type="Rhea" id="RHEA-COMP:10492"/>
        <dbReference type="ChEBI" id="CHEBI:15636"/>
        <dbReference type="ChEBI" id="CHEBI:28938"/>
        <dbReference type="ChEBI" id="CHEBI:57453"/>
        <dbReference type="ChEBI" id="CHEBI:83100"/>
        <dbReference type="ChEBI" id="CHEBI:83143"/>
        <dbReference type="EC" id="2.1.2.10"/>
    </reaction>
</comment>
<evidence type="ECO:0000256" key="3">
    <source>
        <dbReference type="ARBA" id="ARBA00022576"/>
    </source>
</evidence>
<protein>
    <recommendedName>
        <fullName evidence="2">aminomethyltransferase</fullName>
        <ecNumber evidence="2">2.1.2.10</ecNumber>
    </recommendedName>
    <alternativeName>
        <fullName evidence="5">Glycine cleavage system T protein</fullName>
    </alternativeName>
</protein>
<dbReference type="Pfam" id="PF08669">
    <property type="entry name" value="GCV_T_C"/>
    <property type="match status" value="1"/>
</dbReference>
<evidence type="ECO:0000256" key="6">
    <source>
        <dbReference type="ARBA" id="ARBA00047665"/>
    </source>
</evidence>
<evidence type="ECO:0000313" key="10">
    <source>
        <dbReference type="EMBL" id="MEQ7847291.1"/>
    </source>
</evidence>
<dbReference type="EC" id="2.1.2.10" evidence="2"/>
<reference evidence="10 11" key="1">
    <citation type="submission" date="2024-02" db="EMBL/GenBank/DDBJ databases">
        <title>Full genome sequence of Nocardioides kribbensis.</title>
        <authorList>
            <person name="Poletto B.L."/>
            <person name="Silva G."/>
            <person name="Galante D."/>
            <person name="Campos K.R."/>
            <person name="Santos M.B.N."/>
            <person name="Sacchi C.T."/>
        </authorList>
    </citation>
    <scope>NUCLEOTIDE SEQUENCE [LARGE SCALE GENOMIC DNA]</scope>
    <source>
        <strain evidence="10 11">O4R</strain>
    </source>
</reference>
<dbReference type="RefSeq" id="WP_349804373.1">
    <property type="nucleotide sequence ID" value="NZ_JBEGDP010000007.1"/>
</dbReference>
<dbReference type="NCBIfam" id="TIGR00528">
    <property type="entry name" value="gcvT"/>
    <property type="match status" value="1"/>
</dbReference>
<keyword evidence="4 10" id="KW-0808">Transferase</keyword>
<evidence type="ECO:0000256" key="2">
    <source>
        <dbReference type="ARBA" id="ARBA00012616"/>
    </source>
</evidence>
<proteinExistence type="inferred from homology"/>
<dbReference type="NCBIfam" id="NF001567">
    <property type="entry name" value="PRK00389.1"/>
    <property type="match status" value="1"/>
</dbReference>
<dbReference type="PANTHER" id="PTHR43757">
    <property type="entry name" value="AMINOMETHYLTRANSFERASE"/>
    <property type="match status" value="1"/>
</dbReference>
<organism evidence="10 11">
    <name type="scientific">Nocardioides kribbensis</name>
    <dbReference type="NCBI Taxonomy" id="305517"/>
    <lineage>
        <taxon>Bacteria</taxon>
        <taxon>Bacillati</taxon>
        <taxon>Actinomycetota</taxon>
        <taxon>Actinomycetes</taxon>
        <taxon>Propionibacteriales</taxon>
        <taxon>Nocardioidaceae</taxon>
        <taxon>Nocardioides</taxon>
    </lineage>
</organism>
<dbReference type="Proteomes" id="UP001482520">
    <property type="component" value="Unassembled WGS sequence"/>
</dbReference>
<feature type="region of interest" description="Disordered" evidence="7">
    <location>
        <begin position="1"/>
        <end position="29"/>
    </location>
</feature>
<dbReference type="InterPro" id="IPR027266">
    <property type="entry name" value="TrmE/GcvT-like"/>
</dbReference>
<evidence type="ECO:0000256" key="1">
    <source>
        <dbReference type="ARBA" id="ARBA00008609"/>
    </source>
</evidence>
<dbReference type="InterPro" id="IPR013977">
    <property type="entry name" value="GcvT_C"/>
</dbReference>
<keyword evidence="3" id="KW-0032">Aminotransferase</keyword>
<feature type="domain" description="GCVT N-terminal" evidence="8">
    <location>
        <begin position="34"/>
        <end position="293"/>
    </location>
</feature>
<dbReference type="InterPro" id="IPR006222">
    <property type="entry name" value="GCVT_N"/>
</dbReference>
<keyword evidence="11" id="KW-1185">Reference proteome</keyword>
<dbReference type="InterPro" id="IPR028896">
    <property type="entry name" value="GcvT/YgfZ/DmdA"/>
</dbReference>
<feature type="domain" description="Aminomethyltransferase C-terminal" evidence="9">
    <location>
        <begin position="312"/>
        <end position="389"/>
    </location>
</feature>
<evidence type="ECO:0000256" key="5">
    <source>
        <dbReference type="ARBA" id="ARBA00031395"/>
    </source>
</evidence>